<keyword evidence="2" id="KW-1185">Reference proteome</keyword>
<reference evidence="1" key="1">
    <citation type="submission" date="2013-11" db="EMBL/GenBank/DDBJ databases">
        <title>Genome sequence of the fusiform rust pathogen reveals effectors for host alternation and coevolution with pine.</title>
        <authorList>
            <consortium name="DOE Joint Genome Institute"/>
            <person name="Smith K."/>
            <person name="Pendleton A."/>
            <person name="Kubisiak T."/>
            <person name="Anderson C."/>
            <person name="Salamov A."/>
            <person name="Aerts A."/>
            <person name="Riley R."/>
            <person name="Clum A."/>
            <person name="Lindquist E."/>
            <person name="Ence D."/>
            <person name="Campbell M."/>
            <person name="Kronenberg Z."/>
            <person name="Feau N."/>
            <person name="Dhillon B."/>
            <person name="Hamelin R."/>
            <person name="Burleigh J."/>
            <person name="Smith J."/>
            <person name="Yandell M."/>
            <person name="Nelson C."/>
            <person name="Grigoriev I."/>
            <person name="Davis J."/>
        </authorList>
    </citation>
    <scope>NUCLEOTIDE SEQUENCE</scope>
    <source>
        <strain evidence="1">G11</strain>
    </source>
</reference>
<accession>A0A9P6NHH0</accession>
<proteinExistence type="predicted"/>
<organism evidence="1 2">
    <name type="scientific">Cronartium quercuum f. sp. fusiforme G11</name>
    <dbReference type="NCBI Taxonomy" id="708437"/>
    <lineage>
        <taxon>Eukaryota</taxon>
        <taxon>Fungi</taxon>
        <taxon>Dikarya</taxon>
        <taxon>Basidiomycota</taxon>
        <taxon>Pucciniomycotina</taxon>
        <taxon>Pucciniomycetes</taxon>
        <taxon>Pucciniales</taxon>
        <taxon>Coleosporiaceae</taxon>
        <taxon>Cronartium</taxon>
    </lineage>
</organism>
<sequence length="124" mass="13819">KQFELDEVVKDSTYLGSLRAQGKPLSEAVSLAADVRNLTRPTLEKFPGNESSRLSSGDHQGQDHVFVGIRFSSTRSHPSNESTVAFADFKELVQEPVPNLIMTSRRHRVKTIITSLRIDQSAPR</sequence>
<evidence type="ECO:0000313" key="1">
    <source>
        <dbReference type="EMBL" id="KAG0147060.1"/>
    </source>
</evidence>
<name>A0A9P6NHH0_9BASI</name>
<dbReference type="EMBL" id="MU167252">
    <property type="protein sequence ID" value="KAG0147060.1"/>
    <property type="molecule type" value="Genomic_DNA"/>
</dbReference>
<comment type="caution">
    <text evidence="1">The sequence shown here is derived from an EMBL/GenBank/DDBJ whole genome shotgun (WGS) entry which is preliminary data.</text>
</comment>
<gene>
    <name evidence="1" type="ORF">CROQUDRAFT_91866</name>
</gene>
<dbReference type="AlphaFoldDB" id="A0A9P6NHH0"/>
<protein>
    <submittedName>
        <fullName evidence="1">Uncharacterized protein</fullName>
    </submittedName>
</protein>
<feature type="non-terminal residue" evidence="1">
    <location>
        <position position="1"/>
    </location>
</feature>
<dbReference type="Proteomes" id="UP000886653">
    <property type="component" value="Unassembled WGS sequence"/>
</dbReference>
<evidence type="ECO:0000313" key="2">
    <source>
        <dbReference type="Proteomes" id="UP000886653"/>
    </source>
</evidence>